<keyword evidence="2" id="KW-0229">DNA integration</keyword>
<reference evidence="8 9" key="1">
    <citation type="submission" date="2019-09" db="EMBL/GenBank/DDBJ databases">
        <title>Identification of Malikia spinosa a prominent benzene-, toluene-, and ethylbenzene-degrading bacterium: enrichment, isolation and whole genome sequencing.</title>
        <authorList>
            <person name="Tancsics A."/>
            <person name="Revesz F."/>
            <person name="Kriszt B."/>
        </authorList>
    </citation>
    <scope>NUCLEOTIDE SEQUENCE [LARGE SCALE GENOMIC DNA]</scope>
    <source>
        <strain evidence="8 9">AB6</strain>
    </source>
</reference>
<feature type="domain" description="Core-binding (CB)" evidence="7">
    <location>
        <begin position="95"/>
        <end position="176"/>
    </location>
</feature>
<dbReference type="InterPro" id="IPR053876">
    <property type="entry name" value="Phage_int_M"/>
</dbReference>
<dbReference type="PANTHER" id="PTHR30629">
    <property type="entry name" value="PROPHAGE INTEGRASE"/>
    <property type="match status" value="1"/>
</dbReference>
<keyword evidence="4" id="KW-0233">DNA recombination</keyword>
<dbReference type="Gene3D" id="1.10.150.130">
    <property type="match status" value="1"/>
</dbReference>
<sequence length="403" mass="45270">MKLTDATLRNLKDPGKHFDGGGLYLELTPAGGRYWRMKYRHGGKEKRLAFGVYPAVGLKEARERAAEARRTLDDGNDPGELRKEARAKEAHDQANTLQAVALDWIAHQSSRWSESHRERIKGSLDADIFPKLGGRPLASIKPGEVMAAVKAVEKRGAGDTAGRILQRIKAVYRWAVTHERIEANPMLDLMPAEILKPRQMRHRAAMDDKDLPDFLPRLDAYDGDPLTVLALRLLMLTATRPGEVRGARWAEFDLDAALWTIPPERMKMKAEHRVPLSRQALDVLKAAQALSGGRDLVFPSAYYVAKDQPLSENTFNSALARMGYKGSATAHGFRALFSTVANECGMNPDVIERQLAHKEKNEIRAAYHRSQYMQDRARLMQWWADYLDGRKAGNVVPFIQRAA</sequence>
<name>A0A7C9J4Q3_9BURK</name>
<evidence type="ECO:0000256" key="1">
    <source>
        <dbReference type="ARBA" id="ARBA00008857"/>
    </source>
</evidence>
<dbReference type="PANTHER" id="PTHR30629:SF2">
    <property type="entry name" value="PROPHAGE INTEGRASE INTS-RELATED"/>
    <property type="match status" value="1"/>
</dbReference>
<dbReference type="Pfam" id="PF13356">
    <property type="entry name" value="Arm-DNA-bind_3"/>
    <property type="match status" value="1"/>
</dbReference>
<dbReference type="InterPro" id="IPR011010">
    <property type="entry name" value="DNA_brk_join_enz"/>
</dbReference>
<evidence type="ECO:0000256" key="4">
    <source>
        <dbReference type="ARBA" id="ARBA00023172"/>
    </source>
</evidence>
<dbReference type="InterPro" id="IPR002104">
    <property type="entry name" value="Integrase_catalytic"/>
</dbReference>
<evidence type="ECO:0000256" key="3">
    <source>
        <dbReference type="ARBA" id="ARBA00023125"/>
    </source>
</evidence>
<protein>
    <submittedName>
        <fullName evidence="8">Tyrosine-type recombinase/integrase</fullName>
    </submittedName>
</protein>
<comment type="similarity">
    <text evidence="1">Belongs to the 'phage' integrase family.</text>
</comment>
<dbReference type="GO" id="GO:0003677">
    <property type="term" value="F:DNA binding"/>
    <property type="evidence" value="ECO:0007669"/>
    <property type="project" value="UniProtKB-UniRule"/>
</dbReference>
<dbReference type="PROSITE" id="PS51900">
    <property type="entry name" value="CB"/>
    <property type="match status" value="1"/>
</dbReference>
<dbReference type="Pfam" id="PF22022">
    <property type="entry name" value="Phage_int_M"/>
    <property type="match status" value="1"/>
</dbReference>
<accession>A0A7C9J4Q3</accession>
<dbReference type="InterPro" id="IPR010998">
    <property type="entry name" value="Integrase_recombinase_N"/>
</dbReference>
<evidence type="ECO:0000256" key="5">
    <source>
        <dbReference type="PROSITE-ProRule" id="PRU01248"/>
    </source>
</evidence>
<dbReference type="SUPFAM" id="SSF56349">
    <property type="entry name" value="DNA breaking-rejoining enzymes"/>
    <property type="match status" value="1"/>
</dbReference>
<evidence type="ECO:0000313" key="9">
    <source>
        <dbReference type="Proteomes" id="UP000481947"/>
    </source>
</evidence>
<organism evidence="8 9">
    <name type="scientific">Malikia spinosa</name>
    <dbReference type="NCBI Taxonomy" id="86180"/>
    <lineage>
        <taxon>Bacteria</taxon>
        <taxon>Pseudomonadati</taxon>
        <taxon>Pseudomonadota</taxon>
        <taxon>Betaproteobacteria</taxon>
        <taxon>Burkholderiales</taxon>
        <taxon>Comamonadaceae</taxon>
        <taxon>Malikia</taxon>
    </lineage>
</organism>
<dbReference type="EMBL" id="VYSB01000002">
    <property type="protein sequence ID" value="MYZ51168.1"/>
    <property type="molecule type" value="Genomic_DNA"/>
</dbReference>
<dbReference type="CDD" id="cd00801">
    <property type="entry name" value="INT_P4_C"/>
    <property type="match status" value="1"/>
</dbReference>
<dbReference type="Gene3D" id="1.10.443.10">
    <property type="entry name" value="Intergrase catalytic core"/>
    <property type="match status" value="1"/>
</dbReference>
<dbReference type="GO" id="GO:0015074">
    <property type="term" value="P:DNA integration"/>
    <property type="evidence" value="ECO:0007669"/>
    <property type="project" value="UniProtKB-KW"/>
</dbReference>
<feature type="domain" description="Tyr recombinase" evidence="6">
    <location>
        <begin position="201"/>
        <end position="381"/>
    </location>
</feature>
<dbReference type="Pfam" id="PF00589">
    <property type="entry name" value="Phage_integrase"/>
    <property type="match status" value="1"/>
</dbReference>
<evidence type="ECO:0000256" key="2">
    <source>
        <dbReference type="ARBA" id="ARBA00022908"/>
    </source>
</evidence>
<dbReference type="PROSITE" id="PS51898">
    <property type="entry name" value="TYR_RECOMBINASE"/>
    <property type="match status" value="1"/>
</dbReference>
<dbReference type="InterPro" id="IPR013762">
    <property type="entry name" value="Integrase-like_cat_sf"/>
</dbReference>
<evidence type="ECO:0000259" key="7">
    <source>
        <dbReference type="PROSITE" id="PS51900"/>
    </source>
</evidence>
<dbReference type="Proteomes" id="UP000481947">
    <property type="component" value="Unassembled WGS sequence"/>
</dbReference>
<dbReference type="RefSeq" id="WP_161124292.1">
    <property type="nucleotide sequence ID" value="NZ_VYSB01000002.1"/>
</dbReference>
<dbReference type="InterPro" id="IPR025166">
    <property type="entry name" value="Integrase_DNA_bind_dom"/>
</dbReference>
<evidence type="ECO:0000259" key="6">
    <source>
        <dbReference type="PROSITE" id="PS51898"/>
    </source>
</evidence>
<dbReference type="AlphaFoldDB" id="A0A7C9J4Q3"/>
<evidence type="ECO:0000313" key="8">
    <source>
        <dbReference type="EMBL" id="MYZ51168.1"/>
    </source>
</evidence>
<dbReference type="InterPro" id="IPR038488">
    <property type="entry name" value="Integrase_DNA-bd_sf"/>
</dbReference>
<comment type="caution">
    <text evidence="8">The sequence shown here is derived from an EMBL/GenBank/DDBJ whole genome shotgun (WGS) entry which is preliminary data.</text>
</comment>
<proteinExistence type="inferred from homology"/>
<dbReference type="Gene3D" id="3.30.160.390">
    <property type="entry name" value="Integrase, DNA-binding domain"/>
    <property type="match status" value="1"/>
</dbReference>
<dbReference type="GO" id="GO:0006310">
    <property type="term" value="P:DNA recombination"/>
    <property type="evidence" value="ECO:0007669"/>
    <property type="project" value="UniProtKB-KW"/>
</dbReference>
<gene>
    <name evidence="8" type="ORF">F5985_03205</name>
</gene>
<dbReference type="InterPro" id="IPR050808">
    <property type="entry name" value="Phage_Integrase"/>
</dbReference>
<dbReference type="InterPro" id="IPR044068">
    <property type="entry name" value="CB"/>
</dbReference>
<keyword evidence="3 5" id="KW-0238">DNA-binding</keyword>